<proteinExistence type="predicted"/>
<dbReference type="Proteomes" id="UP000027746">
    <property type="component" value="Unassembled WGS sequence"/>
</dbReference>
<evidence type="ECO:0000313" key="2">
    <source>
        <dbReference type="Proteomes" id="UP000027746"/>
    </source>
</evidence>
<dbReference type="OrthoDB" id="9898071at2"/>
<sequence length="131" mass="15249">MKLLRNYQIFRAQRLAAKGDFITARNITNALVAKFPRSVGYNLFNADIDLFAGDTTSALDRYEICKELVEVSSEMSFRNKRFYNAYINFRQIAIDHHLAGHEWPEWSEFAMLVNVLDADRNIKNLFLLPTK</sequence>
<protein>
    <submittedName>
        <fullName evidence="1">Uncharacterized protein</fullName>
    </submittedName>
</protein>
<reference evidence="1 2" key="1">
    <citation type="submission" date="2014-01" db="EMBL/GenBank/DDBJ databases">
        <title>Sulfitobacter sp. H3 (MCCC 1A00686) Genome Sequencing.</title>
        <authorList>
            <person name="Lai Q."/>
            <person name="Hong Z."/>
        </authorList>
    </citation>
    <scope>NUCLEOTIDE SEQUENCE [LARGE SCALE GENOMIC DNA]</scope>
    <source>
        <strain evidence="1 2">H3</strain>
    </source>
</reference>
<keyword evidence="2" id="KW-1185">Reference proteome</keyword>
<accession>A0A073J864</accession>
<name>A0A073J864_9RHOB</name>
<dbReference type="RefSeq" id="WP_037921568.1">
    <property type="nucleotide sequence ID" value="NZ_CP054599.1"/>
</dbReference>
<comment type="caution">
    <text evidence="1">The sequence shown here is derived from an EMBL/GenBank/DDBJ whole genome shotgun (WGS) entry which is preliminary data.</text>
</comment>
<dbReference type="GeneID" id="68870671"/>
<organism evidence="1 2">
    <name type="scientific">Pseudosulfitobacter pseudonitzschiae</name>
    <dbReference type="NCBI Taxonomy" id="1402135"/>
    <lineage>
        <taxon>Bacteria</taxon>
        <taxon>Pseudomonadati</taxon>
        <taxon>Pseudomonadota</taxon>
        <taxon>Alphaproteobacteria</taxon>
        <taxon>Rhodobacterales</taxon>
        <taxon>Roseobacteraceae</taxon>
        <taxon>Pseudosulfitobacter</taxon>
    </lineage>
</organism>
<gene>
    <name evidence="1" type="ORF">SUH3_03745</name>
</gene>
<evidence type="ECO:0000313" key="1">
    <source>
        <dbReference type="EMBL" id="KEJ98119.1"/>
    </source>
</evidence>
<dbReference type="EMBL" id="JAMD01000001">
    <property type="protein sequence ID" value="KEJ98119.1"/>
    <property type="molecule type" value="Genomic_DNA"/>
</dbReference>
<dbReference type="AlphaFoldDB" id="A0A073J864"/>